<dbReference type="AlphaFoldDB" id="A0A0J8FW51"/>
<feature type="domain" description="Pili assembly chaperone N-terminal" evidence="6">
    <location>
        <begin position="26"/>
        <end position="149"/>
    </location>
</feature>
<comment type="similarity">
    <text evidence="2">Belongs to the periplasmic pilus chaperone family.</text>
</comment>
<dbReference type="InterPro" id="IPR016148">
    <property type="entry name" value="Pili_assmbl_chaperone_C"/>
</dbReference>
<dbReference type="InterPro" id="IPR036316">
    <property type="entry name" value="Pili_assmbl_chap_C_dom_sf"/>
</dbReference>
<accession>A0A0J8FW51</accession>
<dbReference type="PANTHER" id="PTHR30251:SF2">
    <property type="entry name" value="FIMBRIAL CHAPERONE YADV-RELATED"/>
    <property type="match status" value="1"/>
</dbReference>
<dbReference type="InterPro" id="IPR016147">
    <property type="entry name" value="Pili_assmbl_chaperone_N"/>
</dbReference>
<dbReference type="InterPro" id="IPR008962">
    <property type="entry name" value="PapD-like_sf"/>
</dbReference>
<dbReference type="PATRIC" id="fig|1674920.3.peg.3491"/>
<dbReference type="InterPro" id="IPR001829">
    <property type="entry name" value="Pili_assmbl_chaperone_bac"/>
</dbReference>
<keyword evidence="4" id="KW-0574">Periplasm</keyword>
<dbReference type="EMBL" id="LFMW01000021">
    <property type="protein sequence ID" value="KMT52954.1"/>
    <property type="molecule type" value="Genomic_DNA"/>
</dbReference>
<evidence type="ECO:0000256" key="3">
    <source>
        <dbReference type="ARBA" id="ARBA00022729"/>
    </source>
</evidence>
<evidence type="ECO:0000256" key="2">
    <source>
        <dbReference type="ARBA" id="ARBA00007399"/>
    </source>
</evidence>
<dbReference type="Pfam" id="PF02753">
    <property type="entry name" value="PapD_C"/>
    <property type="match status" value="1"/>
</dbReference>
<name>A0A0J8FW51_9PSED</name>
<dbReference type="InterPro" id="IPR050643">
    <property type="entry name" value="Periplasmic_pilus_chap"/>
</dbReference>
<keyword evidence="9" id="KW-1185">Reference proteome</keyword>
<dbReference type="PRINTS" id="PR00969">
    <property type="entry name" value="CHAPERONPILI"/>
</dbReference>
<evidence type="ECO:0000313" key="9">
    <source>
        <dbReference type="Proteomes" id="UP000037551"/>
    </source>
</evidence>
<feature type="domain" description="Pili assembly chaperone C-terminal" evidence="7">
    <location>
        <begin position="176"/>
        <end position="238"/>
    </location>
</feature>
<reference evidence="8 9" key="1">
    <citation type="submission" date="2015-06" db="EMBL/GenBank/DDBJ databases">
        <title>Draft genome sequence of an Antarctic Pseudomonas sp. strain KG01 with full potential for biotechnological applications.</title>
        <authorList>
            <person name="Pavlov M.S."/>
            <person name="Lira F."/>
            <person name="Martinez J.L."/>
            <person name="Marshall S.H."/>
        </authorList>
    </citation>
    <scope>NUCLEOTIDE SEQUENCE [LARGE SCALE GENOMIC DNA]</scope>
    <source>
        <strain evidence="8 9">KG01</strain>
    </source>
</reference>
<dbReference type="GO" id="GO:0071555">
    <property type="term" value="P:cell wall organization"/>
    <property type="evidence" value="ECO:0007669"/>
    <property type="project" value="InterPro"/>
</dbReference>
<dbReference type="SUPFAM" id="SSF49354">
    <property type="entry name" value="PapD-like"/>
    <property type="match status" value="1"/>
</dbReference>
<organism evidence="8 9">
    <name type="scientific">Pseudomonas fildesensis</name>
    <dbReference type="NCBI Taxonomy" id="1674920"/>
    <lineage>
        <taxon>Bacteria</taxon>
        <taxon>Pseudomonadati</taxon>
        <taxon>Pseudomonadota</taxon>
        <taxon>Gammaproteobacteria</taxon>
        <taxon>Pseudomonadales</taxon>
        <taxon>Pseudomonadaceae</taxon>
        <taxon>Pseudomonas</taxon>
    </lineage>
</organism>
<dbReference type="InterPro" id="IPR013783">
    <property type="entry name" value="Ig-like_fold"/>
</dbReference>
<keyword evidence="3" id="KW-0732">Signal</keyword>
<dbReference type="OrthoDB" id="9131059at2"/>
<proteinExistence type="inferred from homology"/>
<keyword evidence="5" id="KW-0143">Chaperone</keyword>
<dbReference type="Proteomes" id="UP000037551">
    <property type="component" value="Unassembled WGS sequence"/>
</dbReference>
<protein>
    <submittedName>
        <fullName evidence="8">Molecular chaperone EcpD</fullName>
    </submittedName>
</protein>
<evidence type="ECO:0000313" key="8">
    <source>
        <dbReference type="EMBL" id="KMT52954.1"/>
    </source>
</evidence>
<evidence type="ECO:0000256" key="4">
    <source>
        <dbReference type="ARBA" id="ARBA00022764"/>
    </source>
</evidence>
<dbReference type="Pfam" id="PF00345">
    <property type="entry name" value="PapD_N"/>
    <property type="match status" value="1"/>
</dbReference>
<evidence type="ECO:0000256" key="5">
    <source>
        <dbReference type="ARBA" id="ARBA00023186"/>
    </source>
</evidence>
<evidence type="ECO:0000259" key="6">
    <source>
        <dbReference type="Pfam" id="PF00345"/>
    </source>
</evidence>
<comment type="subcellular location">
    <subcellularLocation>
        <location evidence="1">Periplasm</location>
    </subcellularLocation>
</comment>
<evidence type="ECO:0000256" key="1">
    <source>
        <dbReference type="ARBA" id="ARBA00004418"/>
    </source>
</evidence>
<dbReference type="Gene3D" id="2.60.40.10">
    <property type="entry name" value="Immunoglobulins"/>
    <property type="match status" value="2"/>
</dbReference>
<comment type="caution">
    <text evidence="8">The sequence shown here is derived from an EMBL/GenBank/DDBJ whole genome shotgun (WGS) entry which is preliminary data.</text>
</comment>
<sequence length="247" mass="26754">MAYLISIRYGMAVVLMSMVCCQVSASVVITGTRLIYPAKEAEITVTLDNNGALPVLVQTWVDSGDPNSSPTHSTAPFLLTPPVFRMDPNQGQSVRLMFTGASLPEDKESVYYFNLLEVPTAPAAADTPVNLLQMAFRSRIKIFYRPETLSGNASDAIDQVQWRIIRQAGGLALEGHNPTAFYVTVAKVGVVDGKQRFMAGSEMLAPKSKHSFALPTLKNLPGPQALVELSAINDYGADVLVKRPLTP</sequence>
<dbReference type="SUPFAM" id="SSF49584">
    <property type="entry name" value="Periplasmic chaperone C-domain"/>
    <property type="match status" value="1"/>
</dbReference>
<dbReference type="GO" id="GO:0030288">
    <property type="term" value="C:outer membrane-bounded periplasmic space"/>
    <property type="evidence" value="ECO:0007669"/>
    <property type="project" value="InterPro"/>
</dbReference>
<gene>
    <name evidence="8" type="ORF">ACR52_25310</name>
</gene>
<dbReference type="PANTHER" id="PTHR30251">
    <property type="entry name" value="PILUS ASSEMBLY CHAPERONE"/>
    <property type="match status" value="1"/>
</dbReference>
<evidence type="ECO:0000259" key="7">
    <source>
        <dbReference type="Pfam" id="PF02753"/>
    </source>
</evidence>
<dbReference type="STRING" id="1674920.ACR52_25310"/>